<accession>A0ABS4HZW3</accession>
<keyword evidence="2" id="KW-1185">Reference proteome</keyword>
<dbReference type="EMBL" id="JAGGKV010000008">
    <property type="protein sequence ID" value="MBP1964180.1"/>
    <property type="molecule type" value="Genomic_DNA"/>
</dbReference>
<protein>
    <submittedName>
        <fullName evidence="1">Uncharacterized protein</fullName>
    </submittedName>
</protein>
<dbReference type="Proteomes" id="UP001519344">
    <property type="component" value="Unassembled WGS sequence"/>
</dbReference>
<evidence type="ECO:0000313" key="1">
    <source>
        <dbReference type="EMBL" id="MBP1964180.1"/>
    </source>
</evidence>
<sequence length="43" mass="4929">MNKIKNLLKPVFASKLRIKRPTGDLPLFVEAIAVTLRYNKTTE</sequence>
<proteinExistence type="predicted"/>
<name>A0ABS4HZW3_9BACL</name>
<evidence type="ECO:0000313" key="2">
    <source>
        <dbReference type="Proteomes" id="UP001519344"/>
    </source>
</evidence>
<organism evidence="1 2">
    <name type="scientific">Paenibacillus aceris</name>
    <dbReference type="NCBI Taxonomy" id="869555"/>
    <lineage>
        <taxon>Bacteria</taxon>
        <taxon>Bacillati</taxon>
        <taxon>Bacillota</taxon>
        <taxon>Bacilli</taxon>
        <taxon>Bacillales</taxon>
        <taxon>Paenibacillaceae</taxon>
        <taxon>Paenibacillus</taxon>
    </lineage>
</organism>
<reference evidence="1 2" key="1">
    <citation type="submission" date="2021-03" db="EMBL/GenBank/DDBJ databases">
        <title>Genomic Encyclopedia of Type Strains, Phase IV (KMG-IV): sequencing the most valuable type-strain genomes for metagenomic binning, comparative biology and taxonomic classification.</title>
        <authorList>
            <person name="Goeker M."/>
        </authorList>
    </citation>
    <scope>NUCLEOTIDE SEQUENCE [LARGE SCALE GENOMIC DNA]</scope>
    <source>
        <strain evidence="1 2">DSM 24950</strain>
    </source>
</reference>
<comment type="caution">
    <text evidence="1">The sequence shown here is derived from an EMBL/GenBank/DDBJ whole genome shotgun (WGS) entry which is preliminary data.</text>
</comment>
<gene>
    <name evidence="1" type="ORF">J2Z65_003403</name>
</gene>